<keyword evidence="1" id="KW-0732">Signal</keyword>
<dbReference type="EMBL" id="CAMPGE010022634">
    <property type="protein sequence ID" value="CAI2380663.1"/>
    <property type="molecule type" value="Genomic_DNA"/>
</dbReference>
<comment type="caution">
    <text evidence="2">The sequence shown here is derived from an EMBL/GenBank/DDBJ whole genome shotgun (WGS) entry which is preliminary data.</text>
</comment>
<evidence type="ECO:0000313" key="2">
    <source>
        <dbReference type="EMBL" id="CAI2380663.1"/>
    </source>
</evidence>
<reference evidence="2" key="1">
    <citation type="submission" date="2023-07" db="EMBL/GenBank/DDBJ databases">
        <authorList>
            <consortium name="AG Swart"/>
            <person name="Singh M."/>
            <person name="Singh A."/>
            <person name="Seah K."/>
            <person name="Emmerich C."/>
        </authorList>
    </citation>
    <scope>NUCLEOTIDE SEQUENCE</scope>
    <source>
        <strain evidence="2">DP1</strain>
    </source>
</reference>
<sequence length="92" mass="10498">MKYIILALAILAGLLYTYKEEVVPLAHNKLQQMLTDDPAIPTGFTEAQCEWYFGPPYTQRNRCKRGGWFNCNSAFVNCCRHLRVECDPSLPG</sequence>
<name>A0AAD2D5T1_EUPCR</name>
<evidence type="ECO:0000256" key="1">
    <source>
        <dbReference type="SAM" id="SignalP"/>
    </source>
</evidence>
<feature type="signal peptide" evidence="1">
    <location>
        <begin position="1"/>
        <end position="19"/>
    </location>
</feature>
<evidence type="ECO:0000313" key="3">
    <source>
        <dbReference type="Proteomes" id="UP001295684"/>
    </source>
</evidence>
<gene>
    <name evidence="2" type="ORF">ECRASSUSDP1_LOCUS22100</name>
</gene>
<feature type="chain" id="PRO_5042203142" evidence="1">
    <location>
        <begin position="20"/>
        <end position="92"/>
    </location>
</feature>
<accession>A0AAD2D5T1</accession>
<protein>
    <submittedName>
        <fullName evidence="2">Uncharacterized protein</fullName>
    </submittedName>
</protein>
<dbReference type="Proteomes" id="UP001295684">
    <property type="component" value="Unassembled WGS sequence"/>
</dbReference>
<proteinExistence type="predicted"/>
<organism evidence="2 3">
    <name type="scientific">Euplotes crassus</name>
    <dbReference type="NCBI Taxonomy" id="5936"/>
    <lineage>
        <taxon>Eukaryota</taxon>
        <taxon>Sar</taxon>
        <taxon>Alveolata</taxon>
        <taxon>Ciliophora</taxon>
        <taxon>Intramacronucleata</taxon>
        <taxon>Spirotrichea</taxon>
        <taxon>Hypotrichia</taxon>
        <taxon>Euplotida</taxon>
        <taxon>Euplotidae</taxon>
        <taxon>Moneuplotes</taxon>
    </lineage>
</organism>
<keyword evidence="3" id="KW-1185">Reference proteome</keyword>
<dbReference type="AlphaFoldDB" id="A0AAD2D5T1"/>